<feature type="domain" description="Cupin type-2" evidence="2">
    <location>
        <begin position="46"/>
        <end position="112"/>
    </location>
</feature>
<dbReference type="PANTHER" id="PTHR35848">
    <property type="entry name" value="OXALATE-BINDING PROTEIN"/>
    <property type="match status" value="1"/>
</dbReference>
<dbReference type="Gene3D" id="2.60.120.10">
    <property type="entry name" value="Jelly Rolls"/>
    <property type="match status" value="1"/>
</dbReference>
<keyword evidence="1" id="KW-0479">Metal-binding</keyword>
<dbReference type="AlphaFoldDB" id="R6TUL8"/>
<dbReference type="InterPro" id="IPR013096">
    <property type="entry name" value="Cupin_2"/>
</dbReference>
<dbReference type="InterPro" id="IPR051610">
    <property type="entry name" value="GPI/OXD"/>
</dbReference>
<dbReference type="PANTHER" id="PTHR35848:SF6">
    <property type="entry name" value="CUPIN TYPE-2 DOMAIN-CONTAINING PROTEIN"/>
    <property type="match status" value="1"/>
</dbReference>
<evidence type="ECO:0000313" key="4">
    <source>
        <dbReference type="EMBL" id="MCI5755880.1"/>
    </source>
</evidence>
<dbReference type="GO" id="GO:0046872">
    <property type="term" value="F:metal ion binding"/>
    <property type="evidence" value="ECO:0007669"/>
    <property type="project" value="UniProtKB-KW"/>
</dbReference>
<evidence type="ECO:0000259" key="2">
    <source>
        <dbReference type="Pfam" id="PF07883"/>
    </source>
</evidence>
<dbReference type="EMBL" id="CBFW010000420">
    <property type="protein sequence ID" value="CDC77143.1"/>
    <property type="molecule type" value="Genomic_DNA"/>
</dbReference>
<evidence type="ECO:0000313" key="6">
    <source>
        <dbReference type="Proteomes" id="UP001139365"/>
    </source>
</evidence>
<name>R6TUL8_9BACT</name>
<protein>
    <submittedName>
        <fullName evidence="4">Cupin domain-containing protein</fullName>
    </submittedName>
</protein>
<reference evidence="4 6" key="2">
    <citation type="submission" date="2022-03" db="EMBL/GenBank/DDBJ databases">
        <title>Metagenome-assembled genomes from swine fecal metagenomes.</title>
        <authorList>
            <person name="Holman D.B."/>
            <person name="Kommadath A."/>
        </authorList>
    </citation>
    <scope>NUCLEOTIDE SEQUENCE [LARGE SCALE GENOMIC DNA]</scope>
    <source>
        <strain evidence="4">SUG147</strain>
    </source>
</reference>
<dbReference type="STRING" id="1263015.BN580_00307"/>
<evidence type="ECO:0000313" key="3">
    <source>
        <dbReference type="EMBL" id="CDC77143.1"/>
    </source>
</evidence>
<dbReference type="EMBL" id="JALEMU010000097">
    <property type="protein sequence ID" value="MCI5755880.1"/>
    <property type="molecule type" value="Genomic_DNA"/>
</dbReference>
<dbReference type="InterPro" id="IPR014710">
    <property type="entry name" value="RmlC-like_jellyroll"/>
</dbReference>
<evidence type="ECO:0000313" key="5">
    <source>
        <dbReference type="Proteomes" id="UP000017938"/>
    </source>
</evidence>
<accession>R6TUL8</accession>
<sequence length="139" mass="15475">MADKPKGVVINSWEVKPLVLDETYSSKMILDSVVAGGPAIQMNEGTLAPGCKTGGGVHEKPEIYYIVRGEAKLHLDDDVYDVAPGSLAYIPGGVFHWLENKSTTEPFVILTLWEKAEDNEVYNLRIEKWGKSFKTIYED</sequence>
<organism evidence="3 5">
    <name type="scientific">Candidatus Colimorpha enterica</name>
    <dbReference type="NCBI Taxonomy" id="3083063"/>
    <lineage>
        <taxon>Bacteria</taxon>
        <taxon>Pseudomonadati</taxon>
        <taxon>Bacteroidota</taxon>
        <taxon>Bacteroidia</taxon>
        <taxon>Bacteroidales</taxon>
        <taxon>Candidatus Colimorpha</taxon>
    </lineage>
</organism>
<proteinExistence type="predicted"/>
<reference evidence="3" key="1">
    <citation type="submission" date="2012-11" db="EMBL/GenBank/DDBJ databases">
        <title>Dependencies among metagenomic species, viruses, plasmids and units of genetic variation.</title>
        <authorList>
            <person name="Nielsen H.B."/>
            <person name="Almeida M."/>
            <person name="Juncker A.S."/>
            <person name="Rasmussen S."/>
            <person name="Li J."/>
            <person name="Sunagawa S."/>
            <person name="Plichta D."/>
            <person name="Gautier L."/>
            <person name="Le Chatelier E."/>
            <person name="Peletier E."/>
            <person name="Bonde I."/>
            <person name="Nielsen T."/>
            <person name="Manichanh C."/>
            <person name="Arumugam M."/>
            <person name="Batto J."/>
            <person name="Santos M.B.Q.D."/>
            <person name="Blom N."/>
            <person name="Borruel N."/>
            <person name="Burgdorf K.S."/>
            <person name="Boumezbeur F."/>
            <person name="Casellas F."/>
            <person name="Dore J."/>
            <person name="Guarner F."/>
            <person name="Hansen T."/>
            <person name="Hildebrand F."/>
            <person name="Kaas R.S."/>
            <person name="Kennedy S."/>
            <person name="Kristiansen K."/>
            <person name="Kultima J.R."/>
            <person name="Leonard P."/>
            <person name="Levenez F."/>
            <person name="Lund O."/>
            <person name="Moumen B."/>
            <person name="Le Paslier D."/>
            <person name="Pons N."/>
            <person name="Pedersen O."/>
            <person name="Prifti E."/>
            <person name="Qin J."/>
            <person name="Raes J."/>
            <person name="Tap J."/>
            <person name="Tims S."/>
            <person name="Ussery D.W."/>
            <person name="Yamada T."/>
            <person name="MetaHit consortium"/>
            <person name="Renault P."/>
            <person name="Sicheritz-Ponten T."/>
            <person name="Bork P."/>
            <person name="Wang J."/>
            <person name="Brunak S."/>
            <person name="Ehrlich S.D."/>
        </authorList>
    </citation>
    <scope>NUCLEOTIDE SEQUENCE [LARGE SCALE GENOMIC DNA]</scope>
</reference>
<dbReference type="InterPro" id="IPR011051">
    <property type="entry name" value="RmlC_Cupin_sf"/>
</dbReference>
<dbReference type="Proteomes" id="UP000017938">
    <property type="component" value="Unassembled WGS sequence"/>
</dbReference>
<gene>
    <name evidence="3" type="ORF">BN580_00307</name>
    <name evidence="4" type="ORF">MR241_06245</name>
</gene>
<dbReference type="Pfam" id="PF07883">
    <property type="entry name" value="Cupin_2"/>
    <property type="match status" value="1"/>
</dbReference>
<dbReference type="Proteomes" id="UP001139365">
    <property type="component" value="Unassembled WGS sequence"/>
</dbReference>
<comment type="caution">
    <text evidence="3">The sequence shown here is derived from an EMBL/GenBank/DDBJ whole genome shotgun (WGS) entry which is preliminary data.</text>
</comment>
<evidence type="ECO:0000256" key="1">
    <source>
        <dbReference type="ARBA" id="ARBA00022723"/>
    </source>
</evidence>
<dbReference type="SUPFAM" id="SSF51182">
    <property type="entry name" value="RmlC-like cupins"/>
    <property type="match status" value="1"/>
</dbReference>